<dbReference type="GO" id="GO:0003729">
    <property type="term" value="F:mRNA binding"/>
    <property type="evidence" value="ECO:0007669"/>
    <property type="project" value="TreeGrafter"/>
</dbReference>
<comment type="subcellular location">
    <subcellularLocation>
        <location evidence="1">Cytoplasm</location>
    </subcellularLocation>
</comment>
<dbReference type="PANTHER" id="PTHR16290">
    <property type="entry name" value="TRANSCRIPTION FACTOR SMIF DECAPPING ENZYME DCP1"/>
    <property type="match status" value="1"/>
</dbReference>
<evidence type="ECO:0000256" key="5">
    <source>
        <dbReference type="SAM" id="MobiDB-lite"/>
    </source>
</evidence>
<evidence type="ECO:0000313" key="6">
    <source>
        <dbReference type="EMBL" id="PPQ70982.1"/>
    </source>
</evidence>
<feature type="region of interest" description="Disordered" evidence="5">
    <location>
        <begin position="1"/>
        <end position="22"/>
    </location>
</feature>
<feature type="compositionally biased region" description="Acidic residues" evidence="5">
    <location>
        <begin position="362"/>
        <end position="373"/>
    </location>
</feature>
<proteinExistence type="inferred from homology"/>
<keyword evidence="4" id="KW-0507">mRNA processing</keyword>
<dbReference type="OrthoDB" id="440673at2759"/>
<feature type="region of interest" description="Disordered" evidence="5">
    <location>
        <begin position="191"/>
        <end position="233"/>
    </location>
</feature>
<dbReference type="CDD" id="cd09804">
    <property type="entry name" value="Dcp1"/>
    <property type="match status" value="1"/>
</dbReference>
<evidence type="ECO:0000256" key="3">
    <source>
        <dbReference type="ARBA" id="ARBA00022490"/>
    </source>
</evidence>
<dbReference type="SUPFAM" id="SSF50729">
    <property type="entry name" value="PH domain-like"/>
    <property type="match status" value="1"/>
</dbReference>
<dbReference type="AlphaFoldDB" id="A0A409VXH5"/>
<evidence type="ECO:0000256" key="1">
    <source>
        <dbReference type="ARBA" id="ARBA00004496"/>
    </source>
</evidence>
<gene>
    <name evidence="6" type="ORF">CVT24_009937</name>
</gene>
<dbReference type="GO" id="GO:0008047">
    <property type="term" value="F:enzyme activator activity"/>
    <property type="evidence" value="ECO:0007669"/>
    <property type="project" value="InterPro"/>
</dbReference>
<evidence type="ECO:0000313" key="7">
    <source>
        <dbReference type="Proteomes" id="UP000284842"/>
    </source>
</evidence>
<dbReference type="GO" id="GO:0006397">
    <property type="term" value="P:mRNA processing"/>
    <property type="evidence" value="ECO:0007669"/>
    <property type="project" value="UniProtKB-KW"/>
</dbReference>
<organism evidence="6 7">
    <name type="scientific">Panaeolus cyanescens</name>
    <dbReference type="NCBI Taxonomy" id="181874"/>
    <lineage>
        <taxon>Eukaryota</taxon>
        <taxon>Fungi</taxon>
        <taxon>Dikarya</taxon>
        <taxon>Basidiomycota</taxon>
        <taxon>Agaricomycotina</taxon>
        <taxon>Agaricomycetes</taxon>
        <taxon>Agaricomycetidae</taxon>
        <taxon>Agaricales</taxon>
        <taxon>Agaricineae</taxon>
        <taxon>Galeropsidaceae</taxon>
        <taxon>Panaeolus</taxon>
    </lineage>
</organism>
<dbReference type="EMBL" id="NHTK01005932">
    <property type="protein sequence ID" value="PPQ70982.1"/>
    <property type="molecule type" value="Genomic_DNA"/>
</dbReference>
<dbReference type="Pfam" id="PF06058">
    <property type="entry name" value="DCP1"/>
    <property type="match status" value="1"/>
</dbReference>
<feature type="compositionally biased region" description="Basic residues" evidence="5">
    <location>
        <begin position="524"/>
        <end position="533"/>
    </location>
</feature>
<dbReference type="GO" id="GO:0031087">
    <property type="term" value="P:deadenylation-independent decapping of nuclear-transcribed mRNA"/>
    <property type="evidence" value="ECO:0007669"/>
    <property type="project" value="TreeGrafter"/>
</dbReference>
<feature type="region of interest" description="Disordered" evidence="5">
    <location>
        <begin position="510"/>
        <end position="573"/>
    </location>
</feature>
<evidence type="ECO:0008006" key="8">
    <source>
        <dbReference type="Google" id="ProtNLM"/>
    </source>
</evidence>
<accession>A0A409VXH5</accession>
<keyword evidence="7" id="KW-1185">Reference proteome</keyword>
<dbReference type="InterPro" id="IPR011993">
    <property type="entry name" value="PH-like_dom_sf"/>
</dbReference>
<dbReference type="GO" id="GO:0000290">
    <property type="term" value="P:deadenylation-dependent decapping of nuclear-transcribed mRNA"/>
    <property type="evidence" value="ECO:0007669"/>
    <property type="project" value="InterPro"/>
</dbReference>
<evidence type="ECO:0000256" key="4">
    <source>
        <dbReference type="ARBA" id="ARBA00022664"/>
    </source>
</evidence>
<dbReference type="GO" id="GO:0000932">
    <property type="term" value="C:P-body"/>
    <property type="evidence" value="ECO:0007669"/>
    <property type="project" value="TreeGrafter"/>
</dbReference>
<dbReference type="InParanoid" id="A0A409VXH5"/>
<reference evidence="6 7" key="1">
    <citation type="journal article" date="2018" name="Evol. Lett.">
        <title>Horizontal gene cluster transfer increased hallucinogenic mushroom diversity.</title>
        <authorList>
            <person name="Reynolds H.T."/>
            <person name="Vijayakumar V."/>
            <person name="Gluck-Thaler E."/>
            <person name="Korotkin H.B."/>
            <person name="Matheny P.B."/>
            <person name="Slot J.C."/>
        </authorList>
    </citation>
    <scope>NUCLEOTIDE SEQUENCE [LARGE SCALE GENOMIC DNA]</scope>
    <source>
        <strain evidence="6 7">2629</strain>
    </source>
</reference>
<dbReference type="Proteomes" id="UP000284842">
    <property type="component" value="Unassembled WGS sequence"/>
</dbReference>
<feature type="compositionally biased region" description="Basic and acidic residues" evidence="5">
    <location>
        <begin position="534"/>
        <end position="547"/>
    </location>
</feature>
<name>A0A409VXH5_9AGAR</name>
<dbReference type="PANTHER" id="PTHR16290:SF0">
    <property type="entry name" value="DECAPPING PROTEIN 1, ISOFORM A"/>
    <property type="match status" value="1"/>
</dbReference>
<feature type="region of interest" description="Disordered" evidence="5">
    <location>
        <begin position="335"/>
        <end position="373"/>
    </location>
</feature>
<dbReference type="InterPro" id="IPR010334">
    <property type="entry name" value="Dcp1"/>
</dbReference>
<keyword evidence="3" id="KW-0963">Cytoplasm</keyword>
<comment type="caution">
    <text evidence="6">The sequence shown here is derived from an EMBL/GenBank/DDBJ whole genome shotgun (WGS) entry which is preliminary data.</text>
</comment>
<sequence>MTSIINNNSHPPPPSSSSRPTMSSAARYAFNLKAIRKRDPTIVSIFDTLPHVCVYHFQDNKWSKHGFEGSMFLFERTKYPPYGLYIMNRMGMEDYVHALCPEDDVICKGQFVIIRSYPNFYQDRMSKIRPEATQDCFSPAYLIPNIDQLDIKQKGPCNPIGLWTHNEFVPRMADVMTRLHSYVKRNLPYPNEYRSTLPTPPPDTNGLLITDSTNGQETDNEQEFSDAPSAHSGEMSDIDKLFFRIKPAPTPASPPPAKTTAQNVTLETLFASAGASSVPASTPAPAPPATGLNLLNSIFQSARAEEPKPQIFAPQPSTSPPQVLNQEVISGLLGLPPSRAPSAASTTLSIGGVSHHSSREGDNEDSSGDDYDESSVARQQILGFAGLSTARTNFANRIMGDVTPRPPLPANPSGKVPQLELPSSIEAASSISTVRGANGPTQPPRANRELVPFAPDSELWPYSKQTPRQKAASDDDDEIVELNFEETSVLSNPTAFRQAALQRKKSAISLADANSAPAPVPKEKGKRAKKTKKDRNARAQEEIEKSWDIPAASGHSNDFYSRVSSPSPPPVHQDHAPNYVPPASEMKTPTLTAKASLSTNGIHHFSPPQLKLVNGKNKARTNGHRGEQEIAKEALLSVAPEHPILQGVTSQAAFSQGLLSLISNDPAFVDSLWKDFVARRGF</sequence>
<protein>
    <recommendedName>
        <fullName evidence="8">mRNA-decapping enzyme C-terminal domain-containing protein</fullName>
    </recommendedName>
</protein>
<comment type="similarity">
    <text evidence="2">Belongs to the DCP1 family.</text>
</comment>
<dbReference type="STRING" id="181874.A0A409VXH5"/>
<evidence type="ECO:0000256" key="2">
    <source>
        <dbReference type="ARBA" id="ARBA00008778"/>
    </source>
</evidence>
<dbReference type="Gene3D" id="2.30.29.30">
    <property type="entry name" value="Pleckstrin-homology domain (PH domain)/Phosphotyrosine-binding domain (PTB)"/>
    <property type="match status" value="1"/>
</dbReference>